<dbReference type="Pfam" id="PF25550">
    <property type="entry name" value="DUF7928"/>
    <property type="match status" value="1"/>
</dbReference>
<organism evidence="3 4">
    <name type="scientific">Fomitopsis schrenkii</name>
    <name type="common">Brown rot fungus</name>
    <dbReference type="NCBI Taxonomy" id="2126942"/>
    <lineage>
        <taxon>Eukaryota</taxon>
        <taxon>Fungi</taxon>
        <taxon>Dikarya</taxon>
        <taxon>Basidiomycota</taxon>
        <taxon>Agaricomycotina</taxon>
        <taxon>Agaricomycetes</taxon>
        <taxon>Polyporales</taxon>
        <taxon>Fomitopsis</taxon>
    </lineage>
</organism>
<reference evidence="3 4" key="1">
    <citation type="journal article" date="2012" name="Science">
        <title>The Paleozoic origin of enzymatic lignin decomposition reconstructed from 31 fungal genomes.</title>
        <authorList>
            <person name="Floudas D."/>
            <person name="Binder M."/>
            <person name="Riley R."/>
            <person name="Barry K."/>
            <person name="Blanchette R.A."/>
            <person name="Henrissat B."/>
            <person name="Martinez A.T."/>
            <person name="Otillar R."/>
            <person name="Spatafora J.W."/>
            <person name="Yadav J.S."/>
            <person name="Aerts A."/>
            <person name="Benoit I."/>
            <person name="Boyd A."/>
            <person name="Carlson A."/>
            <person name="Copeland A."/>
            <person name="Coutinho P.M."/>
            <person name="de Vries R.P."/>
            <person name="Ferreira P."/>
            <person name="Findley K."/>
            <person name="Foster B."/>
            <person name="Gaskell J."/>
            <person name="Glotzer D."/>
            <person name="Gorecki P."/>
            <person name="Heitman J."/>
            <person name="Hesse C."/>
            <person name="Hori C."/>
            <person name="Igarashi K."/>
            <person name="Jurgens J.A."/>
            <person name="Kallen N."/>
            <person name="Kersten P."/>
            <person name="Kohler A."/>
            <person name="Kuees U."/>
            <person name="Kumar T.K.A."/>
            <person name="Kuo A."/>
            <person name="LaButti K."/>
            <person name="Larrondo L.F."/>
            <person name="Lindquist E."/>
            <person name="Ling A."/>
            <person name="Lombard V."/>
            <person name="Lucas S."/>
            <person name="Lundell T."/>
            <person name="Martin R."/>
            <person name="McLaughlin D.J."/>
            <person name="Morgenstern I."/>
            <person name="Morin E."/>
            <person name="Murat C."/>
            <person name="Nagy L.G."/>
            <person name="Nolan M."/>
            <person name="Ohm R.A."/>
            <person name="Patyshakuliyeva A."/>
            <person name="Rokas A."/>
            <person name="Ruiz-Duenas F.J."/>
            <person name="Sabat G."/>
            <person name="Salamov A."/>
            <person name="Samejima M."/>
            <person name="Schmutz J."/>
            <person name="Slot J.C."/>
            <person name="St John F."/>
            <person name="Stenlid J."/>
            <person name="Sun H."/>
            <person name="Sun S."/>
            <person name="Syed K."/>
            <person name="Tsang A."/>
            <person name="Wiebenga A."/>
            <person name="Young D."/>
            <person name="Pisabarro A."/>
            <person name="Eastwood D.C."/>
            <person name="Martin F."/>
            <person name="Cullen D."/>
            <person name="Grigoriev I.V."/>
            <person name="Hibbett D.S."/>
        </authorList>
    </citation>
    <scope>NUCLEOTIDE SEQUENCE</scope>
    <source>
        <strain evidence="4">FP-58527</strain>
    </source>
</reference>
<evidence type="ECO:0000259" key="2">
    <source>
        <dbReference type="Pfam" id="PF25550"/>
    </source>
</evidence>
<proteinExistence type="predicted"/>
<evidence type="ECO:0000313" key="4">
    <source>
        <dbReference type="Proteomes" id="UP000015241"/>
    </source>
</evidence>
<evidence type="ECO:0000313" key="3">
    <source>
        <dbReference type="EMBL" id="EPS99461.1"/>
    </source>
</evidence>
<feature type="domain" description="DUF7928" evidence="2">
    <location>
        <begin position="35"/>
        <end position="148"/>
    </location>
</feature>
<keyword evidence="4" id="KW-1185">Reference proteome</keyword>
<dbReference type="STRING" id="743788.S8E2R4"/>
<dbReference type="InterPro" id="IPR057688">
    <property type="entry name" value="DUF7928"/>
</dbReference>
<dbReference type="InParanoid" id="S8E2R4"/>
<dbReference type="OrthoDB" id="8922241at2759"/>
<dbReference type="Gene3D" id="3.30.160.60">
    <property type="entry name" value="Classic Zinc Finger"/>
    <property type="match status" value="1"/>
</dbReference>
<accession>S8E2R4</accession>
<gene>
    <name evidence="3" type="ORF">FOMPIDRAFT_1050497</name>
</gene>
<feature type="compositionally biased region" description="Acidic residues" evidence="1">
    <location>
        <begin position="460"/>
        <end position="480"/>
    </location>
</feature>
<protein>
    <recommendedName>
        <fullName evidence="2">DUF7928 domain-containing protein</fullName>
    </recommendedName>
</protein>
<dbReference type="HOGENOM" id="CLU_413336_0_0_1"/>
<sequence>MSLDTQAFVSSLINQLSRFENVAIGCNFEGEPTVVYPRESTSGFATFVKASQYRAIAKASSPALKQLFIVHDDRSSVELCDATSIRIVNNFTSASPEIINSGSALLIRDEAVLVVWSDATHRIGSLLEEIEHRLQDAVLVASSQTSAQESKAPDVDSLLYLDVDTSAADRAWTDDFSACADLAGLPNSSSHLGLPLEYPDAAVFSFSFVPPAARGTGHRGVMLPELRVESADALPHKSYSVPARTPHILPLNATPSSSYFLSPVLSHLALSRMPPPGSPTSDVSAPTISPLLLLSPTASSPTPSLYPFSPFSGHHTPHSDWMSPLSSVADTDIHASFASVLAPPETKMFGDPTLVPMGATVASLHPNALRFSPVPSRQHLFRGFKAKAMFFAEALQRATAVSSSSSGQVHYSPGRPTLYSRRNERAVGLWTASFSPPSPAYPDQISREWAFIMSAVEANDDDSKDDDYVPDDESDVADYEESARTTKKARTSAGADNSRKRRWTCCKCWATFGRQYDLRRHEERTCPYGEGRAHSRAQNICPNCESTFSRADALRRHAKICG</sequence>
<feature type="region of interest" description="Disordered" evidence="1">
    <location>
        <begin position="460"/>
        <end position="494"/>
    </location>
</feature>
<name>S8E2R4_FOMSC</name>
<dbReference type="EMBL" id="KE504156">
    <property type="protein sequence ID" value="EPS99461.1"/>
    <property type="molecule type" value="Genomic_DNA"/>
</dbReference>
<dbReference type="Proteomes" id="UP000015241">
    <property type="component" value="Unassembled WGS sequence"/>
</dbReference>
<evidence type="ECO:0000256" key="1">
    <source>
        <dbReference type="SAM" id="MobiDB-lite"/>
    </source>
</evidence>
<dbReference type="AlphaFoldDB" id="S8E2R4"/>